<dbReference type="PROSITE" id="PS51379">
    <property type="entry name" value="4FE4S_FER_2"/>
    <property type="match status" value="2"/>
</dbReference>
<dbReference type="Proteomes" id="UP000789845">
    <property type="component" value="Unassembled WGS sequence"/>
</dbReference>
<keyword evidence="4" id="KW-0408">Iron</keyword>
<keyword evidence="6" id="KW-0472">Membrane</keyword>
<evidence type="ECO:0000256" key="1">
    <source>
        <dbReference type="ARBA" id="ARBA00022485"/>
    </source>
</evidence>
<dbReference type="EMBL" id="CAKJTG010000002">
    <property type="protein sequence ID" value="CAG9606711.1"/>
    <property type="molecule type" value="Genomic_DNA"/>
</dbReference>
<evidence type="ECO:0000256" key="5">
    <source>
        <dbReference type="ARBA" id="ARBA00023014"/>
    </source>
</evidence>
<feature type="domain" description="4Fe-4S ferredoxin-type" evidence="7">
    <location>
        <begin position="266"/>
        <end position="296"/>
    </location>
</feature>
<dbReference type="InterPro" id="IPR036197">
    <property type="entry name" value="NarG-like_sf"/>
</dbReference>
<dbReference type="PROSITE" id="PS00198">
    <property type="entry name" value="4FE4S_FER_1"/>
    <property type="match status" value="1"/>
</dbReference>
<dbReference type="GO" id="GO:0046872">
    <property type="term" value="F:metal ion binding"/>
    <property type="evidence" value="ECO:0007669"/>
    <property type="project" value="UniProtKB-KW"/>
</dbReference>
<evidence type="ECO:0000313" key="9">
    <source>
        <dbReference type="Proteomes" id="UP000789845"/>
    </source>
</evidence>
<feature type="domain" description="4Fe-4S ferredoxin-type" evidence="7">
    <location>
        <begin position="358"/>
        <end position="389"/>
    </location>
</feature>
<comment type="caution">
    <text evidence="8">The sequence shown here is derived from an EMBL/GenBank/DDBJ whole genome shotgun (WGS) entry which is preliminary data.</text>
</comment>
<accession>A0A9C7G662</accession>
<dbReference type="GO" id="GO:0016491">
    <property type="term" value="F:oxidoreductase activity"/>
    <property type="evidence" value="ECO:0007669"/>
    <property type="project" value="UniProtKB-KW"/>
</dbReference>
<evidence type="ECO:0000256" key="6">
    <source>
        <dbReference type="SAM" id="Phobius"/>
    </source>
</evidence>
<evidence type="ECO:0000256" key="3">
    <source>
        <dbReference type="ARBA" id="ARBA00023002"/>
    </source>
</evidence>
<organism evidence="8 9">
    <name type="scientific">Pseudoneobacillus rhizosphaerae</name>
    <dbReference type="NCBI Taxonomy" id="2880968"/>
    <lineage>
        <taxon>Bacteria</taxon>
        <taxon>Bacillati</taxon>
        <taxon>Bacillota</taxon>
        <taxon>Bacilli</taxon>
        <taxon>Bacillales</taxon>
        <taxon>Bacillaceae</taxon>
        <taxon>Pseudoneobacillus</taxon>
    </lineage>
</organism>
<protein>
    <submittedName>
        <fullName evidence="8">Iron-sulfur-binding oxidoreductase FadF</fullName>
        <ecNumber evidence="8">1.-.-.-</ecNumber>
    </submittedName>
</protein>
<name>A0A9C7G662_9BACI</name>
<dbReference type="Pfam" id="PF13183">
    <property type="entry name" value="Fer4_8"/>
    <property type="match status" value="1"/>
</dbReference>
<keyword evidence="5" id="KW-0411">Iron-sulfur</keyword>
<dbReference type="InterPro" id="IPR017896">
    <property type="entry name" value="4Fe4S_Fe-S-bd"/>
</dbReference>
<dbReference type="PANTHER" id="PTHR43255:SF1">
    <property type="entry name" value="IRON-SULFUR-BINDING OXIDOREDUCTASE FADF-RELATED"/>
    <property type="match status" value="1"/>
</dbReference>
<dbReference type="AlphaFoldDB" id="A0A9C7G662"/>
<dbReference type="Gene3D" id="1.20.950.20">
    <property type="entry name" value="Transmembrane di-heme cytochromes, Chain C"/>
    <property type="match status" value="1"/>
</dbReference>
<dbReference type="InterPro" id="IPR017900">
    <property type="entry name" value="4Fe4S_Fe_S_CS"/>
</dbReference>
<proteinExistence type="predicted"/>
<keyword evidence="2" id="KW-0479">Metal-binding</keyword>
<dbReference type="GO" id="GO:0051539">
    <property type="term" value="F:4 iron, 4 sulfur cluster binding"/>
    <property type="evidence" value="ECO:0007669"/>
    <property type="project" value="UniProtKB-KW"/>
</dbReference>
<dbReference type="SUPFAM" id="SSF46548">
    <property type="entry name" value="alpha-helical ferredoxin"/>
    <property type="match status" value="1"/>
</dbReference>
<keyword evidence="6" id="KW-0812">Transmembrane</keyword>
<feature type="transmembrane region" description="Helical" evidence="6">
    <location>
        <begin position="6"/>
        <end position="25"/>
    </location>
</feature>
<evidence type="ECO:0000256" key="2">
    <source>
        <dbReference type="ARBA" id="ARBA00022723"/>
    </source>
</evidence>
<evidence type="ECO:0000313" key="8">
    <source>
        <dbReference type="EMBL" id="CAG9606711.1"/>
    </source>
</evidence>
<sequence length="703" mass="79342">MLLWVNIIAFLFVTAYALSLFVYVVKTRFEFIRLGKKVEFDNRVKERLEKVWVNVFGQKKLLKDKKSGIIHVMFFYGFILVQFGAIDFIWKGLKPGSHLPLGPLYSGFTFFQEIVTLMILVAVVWAFHRRYMEKLVRLKRGFKNGLVLLFIGGLMLSVLVGNGMGIIWHGHEGTWTEPIASLIAGAFGGIGETASVVIFYIAWWIHLLFLLAFLVYVPQSKHAHLIAGPVNVYFNRLENPGKLKKIDFEDETQETFGVGKIEDFTQHQLIDLYACVECGRCTNMCPATGTGKMLSPMDLIVKLRDHLTNHGAAITQKQPWVPTFAFSGTKGNQIALAAAGAGAQESAAGLAYSPSLIGEVITEEEIWACTTCRNCEDQCPVMNEHVDKIIDLRRYLVLTEGKMDADAQRAMTNIERQGNPWGLNRKERENWREERPDVTVKTVKEMKKAGEEFEYLFWVGSMGSYDNRSQKIALSFAKLMNEAGVTFAILGNKEKNSGDTPRRLGNEFLFQELATKNIEEFVDAGVTKIVTIDPHAYNIFKNEYPDFGLTAEVYHHTEILYELVRDGKLKPQYEVNETITFHDSCYLGRYNDVYDPPREILKAIPGVKLVEMERNRETGMCCGAGGGLMWMEEETGNRINVTRTEQAIAVNPSIISSGCPYCLTMLSDGTKAKEVEEKISTYDVAEILEKAIIGNEEKETLVH</sequence>
<dbReference type="GO" id="GO:0005886">
    <property type="term" value="C:plasma membrane"/>
    <property type="evidence" value="ECO:0007669"/>
    <property type="project" value="TreeGrafter"/>
</dbReference>
<evidence type="ECO:0000256" key="4">
    <source>
        <dbReference type="ARBA" id="ARBA00023004"/>
    </source>
</evidence>
<dbReference type="PANTHER" id="PTHR43255">
    <property type="entry name" value="IRON-SULFUR-BINDING OXIDOREDUCTASE FADF-RELATED-RELATED"/>
    <property type="match status" value="1"/>
</dbReference>
<dbReference type="Pfam" id="PF02754">
    <property type="entry name" value="CCG"/>
    <property type="match status" value="2"/>
</dbReference>
<reference evidence="8" key="1">
    <citation type="submission" date="2021-10" db="EMBL/GenBank/DDBJ databases">
        <authorList>
            <person name="Criscuolo A."/>
        </authorList>
    </citation>
    <scope>NUCLEOTIDE SEQUENCE</scope>
    <source>
        <strain evidence="8">CIP111885</strain>
    </source>
</reference>
<gene>
    <name evidence="8" type="primary">fadF</name>
    <name evidence="8" type="ORF">NEOCIP111885_00399</name>
</gene>
<dbReference type="RefSeq" id="WP_230494988.1">
    <property type="nucleotide sequence ID" value="NZ_CAKJTG010000002.1"/>
</dbReference>
<dbReference type="SUPFAM" id="SSF103501">
    <property type="entry name" value="Respiratory nitrate reductase 1 gamma chain"/>
    <property type="match status" value="1"/>
</dbReference>
<keyword evidence="6" id="KW-1133">Transmembrane helix</keyword>
<keyword evidence="3 8" id="KW-0560">Oxidoreductase</keyword>
<dbReference type="InterPro" id="IPR051460">
    <property type="entry name" value="HdrC_iron-sulfur_subunit"/>
</dbReference>
<dbReference type="EC" id="1.-.-.-" evidence="8"/>
<feature type="transmembrane region" description="Helical" evidence="6">
    <location>
        <begin position="147"/>
        <end position="168"/>
    </location>
</feature>
<evidence type="ECO:0000259" key="7">
    <source>
        <dbReference type="PROSITE" id="PS51379"/>
    </source>
</evidence>
<dbReference type="Gene3D" id="1.10.1060.10">
    <property type="entry name" value="Alpha-helical ferredoxin"/>
    <property type="match status" value="1"/>
</dbReference>
<dbReference type="InterPro" id="IPR009051">
    <property type="entry name" value="Helical_ferredxn"/>
</dbReference>
<keyword evidence="9" id="KW-1185">Reference proteome</keyword>
<feature type="transmembrane region" description="Helical" evidence="6">
    <location>
        <begin position="110"/>
        <end position="127"/>
    </location>
</feature>
<feature type="transmembrane region" description="Helical" evidence="6">
    <location>
        <begin position="197"/>
        <end position="217"/>
    </location>
</feature>
<feature type="transmembrane region" description="Helical" evidence="6">
    <location>
        <begin position="69"/>
        <end position="90"/>
    </location>
</feature>
<keyword evidence="1" id="KW-0004">4Fe-4S</keyword>
<dbReference type="InterPro" id="IPR004017">
    <property type="entry name" value="Cys_rich_dom"/>
</dbReference>